<dbReference type="InterPro" id="IPR007341">
    <property type="entry name" value="Transgly_assoc"/>
</dbReference>
<dbReference type="PANTHER" id="PTHR33884:SF3">
    <property type="entry name" value="UPF0410 PROTEIN YMGE"/>
    <property type="match status" value="1"/>
</dbReference>
<evidence type="ECO:0000256" key="1">
    <source>
        <dbReference type="ARBA" id="ARBA00004651"/>
    </source>
</evidence>
<comment type="subcellular location">
    <subcellularLocation>
        <location evidence="1">Cell membrane</location>
        <topology evidence="1">Multi-pass membrane protein</topology>
    </subcellularLocation>
</comment>
<sequence>MDWLWTILGGLLIGVLARIFVRGRQNFGIIVTILLGIGGAAIGHWLWYTVLNREDTAGINWIQLFMSIAAAAILIGIWGAIFSKKR</sequence>
<proteinExistence type="inferred from homology"/>
<keyword evidence="6 7" id="KW-0472">Membrane</keyword>
<reference evidence="8" key="1">
    <citation type="submission" date="2023-06" db="EMBL/GenBank/DDBJ databases">
        <title>Sysu t00039.</title>
        <authorList>
            <person name="Gao L."/>
            <person name="Fang B.-Z."/>
            <person name="Li W.-J."/>
        </authorList>
    </citation>
    <scope>NUCLEOTIDE SEQUENCE</scope>
    <source>
        <strain evidence="8">SYSU T00039</strain>
    </source>
</reference>
<name>A0AAW7M8W6_9MICO</name>
<evidence type="ECO:0000313" key="9">
    <source>
        <dbReference type="Proteomes" id="UP001172737"/>
    </source>
</evidence>
<organism evidence="8 9">
    <name type="scientific">Demequina lignilytica</name>
    <dbReference type="NCBI Taxonomy" id="3051663"/>
    <lineage>
        <taxon>Bacteria</taxon>
        <taxon>Bacillati</taxon>
        <taxon>Actinomycetota</taxon>
        <taxon>Actinomycetes</taxon>
        <taxon>Micrococcales</taxon>
        <taxon>Demequinaceae</taxon>
        <taxon>Demequina</taxon>
    </lineage>
</organism>
<dbReference type="PANTHER" id="PTHR33884">
    <property type="entry name" value="UPF0410 PROTEIN YMGE"/>
    <property type="match status" value="1"/>
</dbReference>
<dbReference type="GO" id="GO:0005886">
    <property type="term" value="C:plasma membrane"/>
    <property type="evidence" value="ECO:0007669"/>
    <property type="project" value="UniProtKB-SubCell"/>
</dbReference>
<evidence type="ECO:0000256" key="2">
    <source>
        <dbReference type="ARBA" id="ARBA00011006"/>
    </source>
</evidence>
<feature type="transmembrane region" description="Helical" evidence="7">
    <location>
        <begin position="27"/>
        <end position="47"/>
    </location>
</feature>
<dbReference type="Proteomes" id="UP001172737">
    <property type="component" value="Unassembled WGS sequence"/>
</dbReference>
<dbReference type="Pfam" id="PF04226">
    <property type="entry name" value="Transgly_assoc"/>
    <property type="match status" value="1"/>
</dbReference>
<keyword evidence="9" id="KW-1185">Reference proteome</keyword>
<protein>
    <submittedName>
        <fullName evidence="8">GlsB/YeaQ/YmgE family stress response membrane protein</fullName>
    </submittedName>
</protein>
<keyword evidence="5 7" id="KW-1133">Transmembrane helix</keyword>
<evidence type="ECO:0000256" key="3">
    <source>
        <dbReference type="ARBA" id="ARBA00022475"/>
    </source>
</evidence>
<comment type="caution">
    <text evidence="8">The sequence shown here is derived from an EMBL/GenBank/DDBJ whole genome shotgun (WGS) entry which is preliminary data.</text>
</comment>
<gene>
    <name evidence="8" type="ORF">QQX10_11280</name>
</gene>
<evidence type="ECO:0000256" key="6">
    <source>
        <dbReference type="ARBA" id="ARBA00023136"/>
    </source>
</evidence>
<evidence type="ECO:0000256" key="4">
    <source>
        <dbReference type="ARBA" id="ARBA00022692"/>
    </source>
</evidence>
<feature type="transmembrane region" description="Helical" evidence="7">
    <location>
        <begin position="59"/>
        <end position="81"/>
    </location>
</feature>
<evidence type="ECO:0000256" key="5">
    <source>
        <dbReference type="ARBA" id="ARBA00022989"/>
    </source>
</evidence>
<keyword evidence="4 7" id="KW-0812">Transmembrane</keyword>
<evidence type="ECO:0000256" key="7">
    <source>
        <dbReference type="SAM" id="Phobius"/>
    </source>
</evidence>
<evidence type="ECO:0000313" key="8">
    <source>
        <dbReference type="EMBL" id="MDN4488748.1"/>
    </source>
</evidence>
<comment type="similarity">
    <text evidence="2">Belongs to the UPF0410 family.</text>
</comment>
<keyword evidence="3" id="KW-1003">Cell membrane</keyword>
<dbReference type="EMBL" id="JAUHPX010000007">
    <property type="protein sequence ID" value="MDN4488748.1"/>
    <property type="molecule type" value="Genomic_DNA"/>
</dbReference>
<dbReference type="AlphaFoldDB" id="A0AAW7M8W6"/>
<dbReference type="RefSeq" id="WP_301122103.1">
    <property type="nucleotide sequence ID" value="NZ_JAUHPX010000007.1"/>
</dbReference>
<accession>A0AAW7M8W6</accession>